<dbReference type="InterPro" id="IPR002718">
    <property type="entry name" value="OMP_Helicobacter"/>
</dbReference>
<accession>F8KSE8</accession>
<dbReference type="STRING" id="1002804.HBZC1_07310"/>
<proteinExistence type="predicted"/>
<dbReference type="RefSeq" id="WP_013890182.1">
    <property type="nucleotide sequence ID" value="NC_015674.1"/>
</dbReference>
<feature type="region of interest" description="Disordered" evidence="1">
    <location>
        <begin position="25"/>
        <end position="46"/>
    </location>
</feature>
<dbReference type="PRINTS" id="PR01776">
    <property type="entry name" value="HPOMPFAMILY"/>
</dbReference>
<dbReference type="HOGENOM" id="CLU_026212_1_0_7"/>
<dbReference type="Pfam" id="PF01856">
    <property type="entry name" value="HP_OMP"/>
    <property type="match status" value="1"/>
</dbReference>
<dbReference type="eggNOG" id="COG3170">
    <property type="taxonomic scope" value="Bacteria"/>
</dbReference>
<evidence type="ECO:0000313" key="2">
    <source>
        <dbReference type="EMBL" id="CCB79717.1"/>
    </source>
</evidence>
<reference evidence="2 3" key="1">
    <citation type="journal article" date="2011" name="J. Bacteriol.">
        <title>Genome sequence of Helicobacter bizzozeronii strain CIII-1, an isolate from human gastric mucosa.</title>
        <authorList>
            <person name="Schott T."/>
            <person name="Rossi M."/>
            <person name="Hanninen M.L."/>
        </authorList>
    </citation>
    <scope>NUCLEOTIDE SEQUENCE [LARGE SCALE GENOMIC DNA]</scope>
    <source>
        <strain evidence="2 3">CIII-1</strain>
    </source>
</reference>
<keyword evidence="3" id="KW-1185">Reference proteome</keyword>
<sequence length="305" mass="34297">MKKYMVAGAIPLVAMLLAAEESPKKPQEAKASAHKKVRAPQGRHGERNGFFIGGDYQLGMMSSTEQACSMVKNPNSYLNAPAQISSCDGARQQVNVGTVAKTVAKPVYNTVWGNMGQKNYMGYLHGKSYVTNGLGVLMGYKHFFKKLPELGLRYYGFFDWAHSYYRYFQTLNSGPQDIYQQTNIFAYGVGTDLLFNPKPFNKENFHFGFFLGVAIGGTSFAPTSTFFNQLLQAYGTRLRTSNFQFFVNGGIRVGSRHNGFEFGIKIPTIGTNYFYSNGAKAVMNTPYSLTLHRNFVFYWRYMVSF</sequence>
<evidence type="ECO:0000313" key="3">
    <source>
        <dbReference type="Proteomes" id="UP000008387"/>
    </source>
</evidence>
<dbReference type="Proteomes" id="UP000008387">
    <property type="component" value="Chromosome"/>
</dbReference>
<organism evidence="2 3">
    <name type="scientific">Helicobacter bizzozeronii (strain CIII-1)</name>
    <dbReference type="NCBI Taxonomy" id="1002804"/>
    <lineage>
        <taxon>Bacteria</taxon>
        <taxon>Pseudomonadati</taxon>
        <taxon>Campylobacterota</taxon>
        <taxon>Epsilonproteobacteria</taxon>
        <taxon>Campylobacterales</taxon>
        <taxon>Helicobacteraceae</taxon>
        <taxon>Helicobacter</taxon>
    </lineage>
</organism>
<protein>
    <submittedName>
        <fullName evidence="2">Putative outer membrane protein</fullName>
    </submittedName>
</protein>
<dbReference type="KEGG" id="hbi:HBZC1_07310"/>
<dbReference type="AlphaFoldDB" id="F8KSE8"/>
<name>F8KSE8_HELBC</name>
<gene>
    <name evidence="2" type="ordered locus">HBZC1_07310</name>
</gene>
<evidence type="ECO:0000256" key="1">
    <source>
        <dbReference type="SAM" id="MobiDB-lite"/>
    </source>
</evidence>
<dbReference type="EMBL" id="FR871757">
    <property type="protein sequence ID" value="CCB79717.1"/>
    <property type="molecule type" value="Genomic_DNA"/>
</dbReference>